<dbReference type="InterPro" id="IPR001464">
    <property type="entry name" value="Annexin"/>
</dbReference>
<dbReference type="PRINTS" id="PR00196">
    <property type="entry name" value="ANNEXIN"/>
</dbReference>
<dbReference type="PANTHER" id="PTHR10502">
    <property type="entry name" value="ANNEXIN"/>
    <property type="match status" value="1"/>
</dbReference>
<sequence length="493" mass="55435">MKKIKFQMLTALQPEPTVHPASGFNASDDGIALRAAMKGFGTDEQAIIDILTQRSNEQRQQIASFFTREYGRDIIDDLKSELGGRFEDVIIALMLPPADYLAKQLHKSMEGMGTDEHTMVEILCTKSNNEIQQLVDAYERLYDRPLAEHMCSETSGDFRRLLTLIVTSRSSAAQQAGSTAALQGVRNDASLDPAKAKDLAEQLYAAGELKVGTDEEVFNRILAHESFPQLRLIFEEYKNVTGRSIEQALESEISGELLEAMLAIGKYLLDSFINIMKLMFLDDCQRFVLETFKTQPLLFSVECVQSPPNYFAKRLHWAVAGAGTNDGTLIRIIVSRSEIDLGNIKREYERLYDKTLESAVKYLMTLSAWVKVGEDKEEGNTRANHASASLRMEKCAGKRGGLERHMRREGHRSRSDLAIPIVALLQHERERIVLAHHFCPHLAGLHHGSTFIQLRGRGSTLALLKRNEQETVCMRRSVHTDKSVLVSTDRRAI</sequence>
<dbReference type="PROSITE" id="PS51897">
    <property type="entry name" value="ANNEXIN_2"/>
    <property type="match status" value="4"/>
</dbReference>
<dbReference type="GO" id="GO:0001786">
    <property type="term" value="F:phosphatidylserine binding"/>
    <property type="evidence" value="ECO:0007669"/>
    <property type="project" value="TreeGrafter"/>
</dbReference>
<dbReference type="AlphaFoldDB" id="A0A7R9HXG0"/>
<accession>A0A7R9HXG0</accession>
<dbReference type="GO" id="GO:0005634">
    <property type="term" value="C:nucleus"/>
    <property type="evidence" value="ECO:0007669"/>
    <property type="project" value="TreeGrafter"/>
</dbReference>
<proteinExistence type="inferred from homology"/>
<dbReference type="Gene3D" id="1.10.220.10">
    <property type="entry name" value="Annexin"/>
    <property type="match status" value="4"/>
</dbReference>
<dbReference type="InterPro" id="IPR037104">
    <property type="entry name" value="Annexin_sf"/>
</dbReference>
<evidence type="ECO:0000256" key="4">
    <source>
        <dbReference type="ARBA" id="ARBA00023216"/>
    </source>
</evidence>
<dbReference type="FunFam" id="1.10.220.10:FF:000004">
    <property type="entry name" value="Annexin"/>
    <property type="match status" value="1"/>
</dbReference>
<keyword evidence="5 6" id="KW-0111">Calcium/phospholipid-binding</keyword>
<dbReference type="InterPro" id="IPR018502">
    <property type="entry name" value="Annexin_repeat"/>
</dbReference>
<keyword evidence="2 6" id="KW-0677">Repeat</keyword>
<evidence type="ECO:0000256" key="6">
    <source>
        <dbReference type="RuleBase" id="RU003540"/>
    </source>
</evidence>
<evidence type="ECO:0000256" key="3">
    <source>
        <dbReference type="ARBA" id="ARBA00022837"/>
    </source>
</evidence>
<name>A0A7R9HXG0_9NEOP</name>
<dbReference type="GO" id="GO:0005886">
    <property type="term" value="C:plasma membrane"/>
    <property type="evidence" value="ECO:0007669"/>
    <property type="project" value="TreeGrafter"/>
</dbReference>
<dbReference type="PROSITE" id="PS00223">
    <property type="entry name" value="ANNEXIN_1"/>
    <property type="match status" value="1"/>
</dbReference>
<reference evidence="7" key="1">
    <citation type="submission" date="2020-11" db="EMBL/GenBank/DDBJ databases">
        <authorList>
            <person name="Tran Van P."/>
        </authorList>
    </citation>
    <scope>NUCLEOTIDE SEQUENCE</scope>
</reference>
<keyword evidence="4 6" id="KW-0041">Annexin</keyword>
<dbReference type="GO" id="GO:0005509">
    <property type="term" value="F:calcium ion binding"/>
    <property type="evidence" value="ECO:0007669"/>
    <property type="project" value="InterPro"/>
</dbReference>
<dbReference type="SUPFAM" id="SSF47874">
    <property type="entry name" value="Annexin"/>
    <property type="match status" value="2"/>
</dbReference>
<evidence type="ECO:0000256" key="5">
    <source>
        <dbReference type="ARBA" id="ARBA00023302"/>
    </source>
</evidence>
<keyword evidence="3 6" id="KW-0106">Calcium</keyword>
<protein>
    <recommendedName>
        <fullName evidence="6">Annexin</fullName>
    </recommendedName>
</protein>
<dbReference type="SMART" id="SM00335">
    <property type="entry name" value="ANX"/>
    <property type="match status" value="4"/>
</dbReference>
<dbReference type="EMBL" id="OD564801">
    <property type="protein sequence ID" value="CAD7439843.1"/>
    <property type="molecule type" value="Genomic_DNA"/>
</dbReference>
<evidence type="ECO:0000313" key="7">
    <source>
        <dbReference type="EMBL" id="CAD7439843.1"/>
    </source>
</evidence>
<gene>
    <name evidence="7" type="ORF">TBIB3V08_LOCUS2388</name>
</gene>
<dbReference type="GO" id="GO:0012506">
    <property type="term" value="C:vesicle membrane"/>
    <property type="evidence" value="ECO:0007669"/>
    <property type="project" value="TreeGrafter"/>
</dbReference>
<evidence type="ECO:0000256" key="2">
    <source>
        <dbReference type="ARBA" id="ARBA00022737"/>
    </source>
</evidence>
<organism evidence="7">
    <name type="scientific">Timema bartmani</name>
    <dbReference type="NCBI Taxonomy" id="61472"/>
    <lineage>
        <taxon>Eukaryota</taxon>
        <taxon>Metazoa</taxon>
        <taxon>Ecdysozoa</taxon>
        <taxon>Arthropoda</taxon>
        <taxon>Hexapoda</taxon>
        <taxon>Insecta</taxon>
        <taxon>Pterygota</taxon>
        <taxon>Neoptera</taxon>
        <taxon>Polyneoptera</taxon>
        <taxon>Phasmatodea</taxon>
        <taxon>Timematodea</taxon>
        <taxon>Timematoidea</taxon>
        <taxon>Timematidae</taxon>
        <taxon>Timema</taxon>
    </lineage>
</organism>
<dbReference type="GO" id="GO:0005737">
    <property type="term" value="C:cytoplasm"/>
    <property type="evidence" value="ECO:0007669"/>
    <property type="project" value="TreeGrafter"/>
</dbReference>
<comment type="similarity">
    <text evidence="1 6">Belongs to the annexin family.</text>
</comment>
<dbReference type="FunFam" id="1.10.220.10:FF:000002">
    <property type="entry name" value="Annexin"/>
    <property type="match status" value="1"/>
</dbReference>
<evidence type="ECO:0000256" key="1">
    <source>
        <dbReference type="ARBA" id="ARBA00007831"/>
    </source>
</evidence>
<dbReference type="PANTHER" id="PTHR10502:SF177">
    <property type="entry name" value="ANNEXIN B10"/>
    <property type="match status" value="1"/>
</dbReference>
<dbReference type="FunFam" id="1.10.220.10:FF:000010">
    <property type="entry name" value="Annexin"/>
    <property type="match status" value="1"/>
</dbReference>
<dbReference type="FunFam" id="1.10.220.10:FF:000001">
    <property type="entry name" value="Annexin"/>
    <property type="match status" value="1"/>
</dbReference>
<dbReference type="InterPro" id="IPR018252">
    <property type="entry name" value="Annexin_repeat_CS"/>
</dbReference>
<dbReference type="Pfam" id="PF00191">
    <property type="entry name" value="Annexin"/>
    <property type="match status" value="4"/>
</dbReference>
<dbReference type="GO" id="GO:0005544">
    <property type="term" value="F:calcium-dependent phospholipid binding"/>
    <property type="evidence" value="ECO:0007669"/>
    <property type="project" value="UniProtKB-KW"/>
</dbReference>
<comment type="domain">
    <text evidence="6">A pair of annexin repeats may form one binding site for calcium and phospholipid.</text>
</comment>